<dbReference type="InterPro" id="IPR050204">
    <property type="entry name" value="AraC_XylS_family_regulators"/>
</dbReference>
<protein>
    <submittedName>
        <fullName evidence="5">Helix-turn-helix transcriptional regulator</fullName>
    </submittedName>
</protein>
<dbReference type="Pfam" id="PF12833">
    <property type="entry name" value="HTH_18"/>
    <property type="match status" value="1"/>
</dbReference>
<dbReference type="Pfam" id="PF20240">
    <property type="entry name" value="DUF6597"/>
    <property type="match status" value="1"/>
</dbReference>
<dbReference type="PANTHER" id="PTHR46796:SF15">
    <property type="entry name" value="BLL1074 PROTEIN"/>
    <property type="match status" value="1"/>
</dbReference>
<comment type="caution">
    <text evidence="5">The sequence shown here is derived from an EMBL/GenBank/DDBJ whole genome shotgun (WGS) entry which is preliminary data.</text>
</comment>
<dbReference type="SMART" id="SM00342">
    <property type="entry name" value="HTH_ARAC"/>
    <property type="match status" value="1"/>
</dbReference>
<dbReference type="PROSITE" id="PS01124">
    <property type="entry name" value="HTH_ARAC_FAMILY_2"/>
    <property type="match status" value="1"/>
</dbReference>
<accession>A0ABN2WE93</accession>
<evidence type="ECO:0000259" key="4">
    <source>
        <dbReference type="PROSITE" id="PS01124"/>
    </source>
</evidence>
<proteinExistence type="predicted"/>
<evidence type="ECO:0000256" key="2">
    <source>
        <dbReference type="ARBA" id="ARBA00023125"/>
    </source>
</evidence>
<sequence length="239" mass="25537">MYQERPSRIPGAVVWSHGAAPAGTGLVLPDGCMDLLLWNGELVVAGPDTRAHEFSRRPEHRITGLRLAPGAGPRVFGIRAFEVRDQRVPLAGIWPAREVRELTERMLAAPDPGAALESVAGRRLAAAAEGTAPGARAEGAEGPLADAVVELLRRGYGVREVAREVGLSERQLHRRCLDAFGYGAKTLARVLRMRRALSLADGGTPLSETAFRAGYADQAHLAREVRALAGTSMTGLIRA</sequence>
<dbReference type="InterPro" id="IPR018060">
    <property type="entry name" value="HTH_AraC"/>
</dbReference>
<dbReference type="EMBL" id="BAAAPE010000013">
    <property type="protein sequence ID" value="GAA2088344.1"/>
    <property type="molecule type" value="Genomic_DNA"/>
</dbReference>
<dbReference type="Gene3D" id="1.10.10.60">
    <property type="entry name" value="Homeodomain-like"/>
    <property type="match status" value="1"/>
</dbReference>
<dbReference type="PANTHER" id="PTHR46796">
    <property type="entry name" value="HTH-TYPE TRANSCRIPTIONAL ACTIVATOR RHAS-RELATED"/>
    <property type="match status" value="1"/>
</dbReference>
<dbReference type="RefSeq" id="WP_344531699.1">
    <property type="nucleotide sequence ID" value="NZ_BAAAPE010000013.1"/>
</dbReference>
<keyword evidence="2" id="KW-0238">DNA-binding</keyword>
<evidence type="ECO:0000256" key="3">
    <source>
        <dbReference type="ARBA" id="ARBA00023163"/>
    </source>
</evidence>
<organism evidence="5 6">
    <name type="scientific">Streptomyces albiaxialis</name>
    <dbReference type="NCBI Taxonomy" id="329523"/>
    <lineage>
        <taxon>Bacteria</taxon>
        <taxon>Bacillati</taxon>
        <taxon>Actinomycetota</taxon>
        <taxon>Actinomycetes</taxon>
        <taxon>Kitasatosporales</taxon>
        <taxon>Streptomycetaceae</taxon>
        <taxon>Streptomyces</taxon>
    </lineage>
</organism>
<evidence type="ECO:0000256" key="1">
    <source>
        <dbReference type="ARBA" id="ARBA00023015"/>
    </source>
</evidence>
<keyword evidence="6" id="KW-1185">Reference proteome</keyword>
<keyword evidence="1" id="KW-0805">Transcription regulation</keyword>
<dbReference type="InterPro" id="IPR046532">
    <property type="entry name" value="DUF6597"/>
</dbReference>
<keyword evidence="3" id="KW-0804">Transcription</keyword>
<gene>
    <name evidence="5" type="ORF">GCM10009801_51940</name>
</gene>
<evidence type="ECO:0000313" key="6">
    <source>
        <dbReference type="Proteomes" id="UP001500016"/>
    </source>
</evidence>
<name>A0ABN2WE93_9ACTN</name>
<evidence type="ECO:0000313" key="5">
    <source>
        <dbReference type="EMBL" id="GAA2088344.1"/>
    </source>
</evidence>
<reference evidence="5 6" key="1">
    <citation type="journal article" date="2019" name="Int. J. Syst. Evol. Microbiol.">
        <title>The Global Catalogue of Microorganisms (GCM) 10K type strain sequencing project: providing services to taxonomists for standard genome sequencing and annotation.</title>
        <authorList>
            <consortium name="The Broad Institute Genomics Platform"/>
            <consortium name="The Broad Institute Genome Sequencing Center for Infectious Disease"/>
            <person name="Wu L."/>
            <person name="Ma J."/>
        </authorList>
    </citation>
    <scope>NUCLEOTIDE SEQUENCE [LARGE SCALE GENOMIC DNA]</scope>
    <source>
        <strain evidence="5 6">JCM 15478</strain>
    </source>
</reference>
<dbReference type="Proteomes" id="UP001500016">
    <property type="component" value="Unassembled WGS sequence"/>
</dbReference>
<feature type="domain" description="HTH araC/xylS-type" evidence="4">
    <location>
        <begin position="142"/>
        <end position="239"/>
    </location>
</feature>